<reference evidence="1 2" key="1">
    <citation type="submission" date="2020-01" db="EMBL/GenBank/DDBJ databases">
        <authorList>
            <person name="Gupta K D."/>
        </authorList>
    </citation>
    <scope>NUCLEOTIDE SEQUENCE [LARGE SCALE GENOMIC DNA]</scope>
</reference>
<organism evidence="1 2">
    <name type="scientific">Cyclocybe aegerita</name>
    <name type="common">Black poplar mushroom</name>
    <name type="synonym">Agrocybe aegerita</name>
    <dbReference type="NCBI Taxonomy" id="1973307"/>
    <lineage>
        <taxon>Eukaryota</taxon>
        <taxon>Fungi</taxon>
        <taxon>Dikarya</taxon>
        <taxon>Basidiomycota</taxon>
        <taxon>Agaricomycotina</taxon>
        <taxon>Agaricomycetes</taxon>
        <taxon>Agaricomycetidae</taxon>
        <taxon>Agaricales</taxon>
        <taxon>Agaricineae</taxon>
        <taxon>Bolbitiaceae</taxon>
        <taxon>Cyclocybe</taxon>
    </lineage>
</organism>
<dbReference type="EMBL" id="CACVBS010000079">
    <property type="protein sequence ID" value="CAA7269761.1"/>
    <property type="molecule type" value="Genomic_DNA"/>
</dbReference>
<evidence type="ECO:0000313" key="1">
    <source>
        <dbReference type="EMBL" id="CAA7269761.1"/>
    </source>
</evidence>
<name>A0A8S0XZJ2_CYCAE</name>
<dbReference type="Proteomes" id="UP000467700">
    <property type="component" value="Unassembled WGS sequence"/>
</dbReference>
<sequence length="166" mass="18873">MALPARGHTQSRFPPTALLPAHHTGQSRILLCIGSSVVQVPLWLRNTPRIYSWMGYMHVINDGKLESACILRVHEIKKQYHPTSVRTIICDQFRANVSTELAGRSEGILSRRRQRVACLVGQPYLRSSGGRHSMPRYLSQLAYQKLRSPRIFNAYIHFVHFGALPT</sequence>
<gene>
    <name evidence="1" type="ORF">AAE3_LOCUS11828</name>
</gene>
<proteinExistence type="predicted"/>
<dbReference type="AlphaFoldDB" id="A0A8S0XZJ2"/>
<keyword evidence="2" id="KW-1185">Reference proteome</keyword>
<accession>A0A8S0XZJ2</accession>
<comment type="caution">
    <text evidence="1">The sequence shown here is derived from an EMBL/GenBank/DDBJ whole genome shotgun (WGS) entry which is preliminary data.</text>
</comment>
<evidence type="ECO:0000313" key="2">
    <source>
        <dbReference type="Proteomes" id="UP000467700"/>
    </source>
</evidence>
<protein>
    <submittedName>
        <fullName evidence="1">Uncharacterized protein</fullName>
    </submittedName>
</protein>